<proteinExistence type="predicted"/>
<evidence type="ECO:0000256" key="2">
    <source>
        <dbReference type="SAM" id="MobiDB-lite"/>
    </source>
</evidence>
<dbReference type="EMBL" id="JAWZYT010000517">
    <property type="protein sequence ID" value="KAK4322465.1"/>
    <property type="molecule type" value="Genomic_DNA"/>
</dbReference>
<reference evidence="3" key="1">
    <citation type="submission" date="2023-11" db="EMBL/GenBank/DDBJ databases">
        <title>Genome assemblies of two species of porcelain crab, Petrolisthes cinctipes and Petrolisthes manimaculis (Anomura: Porcellanidae).</title>
        <authorList>
            <person name="Angst P."/>
        </authorList>
    </citation>
    <scope>NUCLEOTIDE SEQUENCE</scope>
    <source>
        <strain evidence="3">PB745_02</strain>
        <tissue evidence="3">Gill</tissue>
    </source>
</reference>
<gene>
    <name evidence="3" type="ORF">Pmani_006805</name>
</gene>
<evidence type="ECO:0000313" key="3">
    <source>
        <dbReference type="EMBL" id="KAK4322465.1"/>
    </source>
</evidence>
<comment type="caution">
    <text evidence="3">The sequence shown here is derived from an EMBL/GenBank/DDBJ whole genome shotgun (WGS) entry which is preliminary data.</text>
</comment>
<evidence type="ECO:0000313" key="4">
    <source>
        <dbReference type="Proteomes" id="UP001292094"/>
    </source>
</evidence>
<feature type="region of interest" description="Disordered" evidence="2">
    <location>
        <begin position="127"/>
        <end position="201"/>
    </location>
</feature>
<accession>A0AAE1QAA0</accession>
<keyword evidence="4" id="KW-1185">Reference proteome</keyword>
<sequence length="201" mass="21518">MELEAIKVLLDSQERTLRSAMDMVVKQLQDRINKAEQSVDEVIKSLEFSQAEVLDLKNEVKELTKSNKDKQLLLEEIQSKQTPVSFGASRDDDRFRIHDGVGAVGGGSVDCMLSAEGAVGFAHCGGGGRVRSSSPHPSSGEKATAEVPVTDSTTTGAPGTVSGEPLPRGAARMSTGATKKQEPTGGTVVQNQKNLRERKKR</sequence>
<organism evidence="3 4">
    <name type="scientific">Petrolisthes manimaculis</name>
    <dbReference type="NCBI Taxonomy" id="1843537"/>
    <lineage>
        <taxon>Eukaryota</taxon>
        <taxon>Metazoa</taxon>
        <taxon>Ecdysozoa</taxon>
        <taxon>Arthropoda</taxon>
        <taxon>Crustacea</taxon>
        <taxon>Multicrustacea</taxon>
        <taxon>Malacostraca</taxon>
        <taxon>Eumalacostraca</taxon>
        <taxon>Eucarida</taxon>
        <taxon>Decapoda</taxon>
        <taxon>Pleocyemata</taxon>
        <taxon>Anomura</taxon>
        <taxon>Galatheoidea</taxon>
        <taxon>Porcellanidae</taxon>
        <taxon>Petrolisthes</taxon>
    </lineage>
</organism>
<dbReference type="AlphaFoldDB" id="A0AAE1QAA0"/>
<keyword evidence="1" id="KW-0175">Coiled coil</keyword>
<dbReference type="Proteomes" id="UP001292094">
    <property type="component" value="Unassembled WGS sequence"/>
</dbReference>
<protein>
    <submittedName>
        <fullName evidence="3">Uncharacterized protein</fullName>
    </submittedName>
</protein>
<feature type="coiled-coil region" evidence="1">
    <location>
        <begin position="25"/>
        <end position="80"/>
    </location>
</feature>
<name>A0AAE1QAA0_9EUCA</name>
<evidence type="ECO:0000256" key="1">
    <source>
        <dbReference type="SAM" id="Coils"/>
    </source>
</evidence>